<evidence type="ECO:0000313" key="3">
    <source>
        <dbReference type="Proteomes" id="UP000275408"/>
    </source>
</evidence>
<gene>
    <name evidence="2" type="ORF">pdam_00014457</name>
</gene>
<dbReference type="EMBL" id="RCHS01002149">
    <property type="protein sequence ID" value="RMX49314.1"/>
    <property type="molecule type" value="Genomic_DNA"/>
</dbReference>
<organism evidence="2 3">
    <name type="scientific">Pocillopora damicornis</name>
    <name type="common">Cauliflower coral</name>
    <name type="synonym">Millepora damicornis</name>
    <dbReference type="NCBI Taxonomy" id="46731"/>
    <lineage>
        <taxon>Eukaryota</taxon>
        <taxon>Metazoa</taxon>
        <taxon>Cnidaria</taxon>
        <taxon>Anthozoa</taxon>
        <taxon>Hexacorallia</taxon>
        <taxon>Scleractinia</taxon>
        <taxon>Astrocoeniina</taxon>
        <taxon>Pocilloporidae</taxon>
        <taxon>Pocillopora</taxon>
    </lineage>
</organism>
<dbReference type="Proteomes" id="UP000275408">
    <property type="component" value="Unassembled WGS sequence"/>
</dbReference>
<dbReference type="AlphaFoldDB" id="A0A3M6U711"/>
<keyword evidence="3" id="KW-1185">Reference proteome</keyword>
<reference evidence="2 3" key="1">
    <citation type="journal article" date="2018" name="Sci. Rep.">
        <title>Comparative analysis of the Pocillopora damicornis genome highlights role of immune system in coral evolution.</title>
        <authorList>
            <person name="Cunning R."/>
            <person name="Bay R.A."/>
            <person name="Gillette P."/>
            <person name="Baker A.C."/>
            <person name="Traylor-Knowles N."/>
        </authorList>
    </citation>
    <scope>NUCLEOTIDE SEQUENCE [LARGE SCALE GENOMIC DNA]</scope>
    <source>
        <strain evidence="2">RSMAS</strain>
        <tissue evidence="2">Whole animal</tissue>
    </source>
</reference>
<name>A0A3M6U711_POCDA</name>
<protein>
    <submittedName>
        <fullName evidence="2">Uncharacterized protein</fullName>
    </submittedName>
</protein>
<comment type="caution">
    <text evidence="2">The sequence shown here is derived from an EMBL/GenBank/DDBJ whole genome shotgun (WGS) entry which is preliminary data.</text>
</comment>
<evidence type="ECO:0000313" key="2">
    <source>
        <dbReference type="EMBL" id="RMX49314.1"/>
    </source>
</evidence>
<evidence type="ECO:0000256" key="1">
    <source>
        <dbReference type="SAM" id="MobiDB-lite"/>
    </source>
</evidence>
<accession>A0A3M6U711</accession>
<proteinExistence type="predicted"/>
<feature type="region of interest" description="Disordered" evidence="1">
    <location>
        <begin position="1"/>
        <end position="22"/>
    </location>
</feature>
<sequence length="173" mass="19742">MSSQMSALLSTPMPKQKVSHAVLRKTTTTKDAKDMRKYLVDNFSTLYSSTFASGTKAFRMTHRVFFYVPSSGDGAVNRKRPDKIFKELKGIKKLQCEHYSRARARAEETCNNKERLEDWREIKIERDSTVATTRQAVDTMEATLRDTAAVDTFLGGSVVLKGHFFNKEGNKRY</sequence>